<dbReference type="Pfam" id="PF02811">
    <property type="entry name" value="PHP"/>
    <property type="match status" value="1"/>
</dbReference>
<evidence type="ECO:0000313" key="2">
    <source>
        <dbReference type="EMBL" id="EFG30084.1"/>
    </source>
</evidence>
<name>V9HK06_9NEIS</name>
<dbReference type="EMBL" id="ADCY02000062">
    <property type="protein sequence ID" value="EFG30084.1"/>
    <property type="molecule type" value="Genomic_DNA"/>
</dbReference>
<dbReference type="PANTHER" id="PTHR42924">
    <property type="entry name" value="EXONUCLEASE"/>
    <property type="match status" value="1"/>
</dbReference>
<dbReference type="Gene3D" id="1.10.150.650">
    <property type="match status" value="1"/>
</dbReference>
<dbReference type="STRING" id="641147.HMPREF9021_02078"/>
<dbReference type="InterPro" id="IPR052018">
    <property type="entry name" value="PHP_domain"/>
</dbReference>
<comment type="caution">
    <text evidence="2">The sequence shown here is derived from an EMBL/GenBank/DDBJ whole genome shotgun (WGS) entry which is preliminary data.</text>
</comment>
<dbReference type="eggNOG" id="COG0613">
    <property type="taxonomic scope" value="Bacteria"/>
</dbReference>
<organism evidence="2 3">
    <name type="scientific">Simonsiella muelleri ATCC 29453</name>
    <dbReference type="NCBI Taxonomy" id="641147"/>
    <lineage>
        <taxon>Bacteria</taxon>
        <taxon>Pseudomonadati</taxon>
        <taxon>Pseudomonadota</taxon>
        <taxon>Betaproteobacteria</taxon>
        <taxon>Neisseriales</taxon>
        <taxon>Neisseriaceae</taxon>
        <taxon>Simonsiella</taxon>
    </lineage>
</organism>
<dbReference type="HOGENOM" id="CLU_067347_0_0_4"/>
<evidence type="ECO:0000313" key="3">
    <source>
        <dbReference type="Proteomes" id="UP000017813"/>
    </source>
</evidence>
<dbReference type="CDD" id="cd07438">
    <property type="entry name" value="PHP_HisPPase_AMP"/>
    <property type="match status" value="1"/>
</dbReference>
<dbReference type="SUPFAM" id="SSF89550">
    <property type="entry name" value="PHP domain-like"/>
    <property type="match status" value="1"/>
</dbReference>
<dbReference type="InterPro" id="IPR004013">
    <property type="entry name" value="PHP_dom"/>
</dbReference>
<dbReference type="PANTHER" id="PTHR42924:SF3">
    <property type="entry name" value="POLYMERASE_HISTIDINOL PHOSPHATASE N-TERMINAL DOMAIN-CONTAINING PROTEIN"/>
    <property type="match status" value="1"/>
</dbReference>
<dbReference type="KEGG" id="smur:BWP33_03655"/>
<gene>
    <name evidence="2" type="ORF">HMPREF9021_02078</name>
</gene>
<dbReference type="InterPro" id="IPR003141">
    <property type="entry name" value="Pol/His_phosphatase_N"/>
</dbReference>
<reference evidence="2 3" key="2">
    <citation type="submission" date="2011-10" db="EMBL/GenBank/DDBJ databases">
        <title>The Genome Sequence of Simonsiella muelleri ATCC 29453.</title>
        <authorList>
            <consortium name="The Broad Institute Genome Sequencing Platform"/>
            <consortium name="The Broad Institute Genome Sequencing Center for Infectious Disease"/>
            <person name="Earl A."/>
            <person name="Ward D."/>
            <person name="Feldgarden M."/>
            <person name="Gevers D."/>
            <person name="Izard J."/>
            <person name="Baranova O.V."/>
            <person name="Blanton J.M."/>
            <person name="Tanner A.C."/>
            <person name="Dewhirst F."/>
            <person name="Young S.K."/>
            <person name="Zeng Q."/>
            <person name="Gargeya S."/>
            <person name="Fitzgerald M."/>
            <person name="Haas B."/>
            <person name="Abouelleil A."/>
            <person name="Alvarado L."/>
            <person name="Arachchi H.M."/>
            <person name="Berlin A."/>
            <person name="Brown A."/>
            <person name="Chapman S.B."/>
            <person name="Chen Z."/>
            <person name="Dunbar C."/>
            <person name="Freedman E."/>
            <person name="Gearin G."/>
            <person name="Goldberg J."/>
            <person name="Griggs A."/>
            <person name="Gujja S."/>
            <person name="Heiman D."/>
            <person name="Howarth C."/>
            <person name="Larson L."/>
            <person name="Lui A."/>
            <person name="MacDonald P.J.P."/>
            <person name="Montmayeur A."/>
            <person name="Murphy C."/>
            <person name="Neiman D."/>
            <person name="Pearson M."/>
            <person name="Priest M."/>
            <person name="Roberts A."/>
            <person name="Saif S."/>
            <person name="Shea T."/>
            <person name="Shenoy N."/>
            <person name="Sisk P."/>
            <person name="Stolte C."/>
            <person name="Sykes S."/>
            <person name="Wortman J."/>
            <person name="Nusbaum C."/>
            <person name="Birren B."/>
        </authorList>
    </citation>
    <scope>NUCLEOTIDE SEQUENCE [LARGE SCALE GENOMIC DNA]</scope>
    <source>
        <strain evidence="2 3">ATCC 29453</strain>
    </source>
</reference>
<feature type="domain" description="Polymerase/histidinol phosphatase N-terminal" evidence="1">
    <location>
        <begin position="2"/>
        <end position="67"/>
    </location>
</feature>
<proteinExistence type="predicted"/>
<dbReference type="InterPro" id="IPR016195">
    <property type="entry name" value="Pol/histidinol_Pase-like"/>
</dbReference>
<dbReference type="GO" id="GO:0035312">
    <property type="term" value="F:5'-3' DNA exonuclease activity"/>
    <property type="evidence" value="ECO:0007669"/>
    <property type="project" value="TreeGrafter"/>
</dbReference>
<sequence length="276" mass="30871">MIDLHCHSYVSDGELSPIELVKMAAANSCTMLALTDHDHTGGIVQAREEAMWRGIRFISGVEISVTWNGSTVHIVGLNFDEQNDTLQNLLSRVRRGRIERIRQMAEKLAKQGIEDAFDGTMNLAAANPEMVSRTHLADFLVAKGHVRTKQQAFTKYLGEGKSAHVRHQWADLDEAVYAITNAGGIAVIAHPMRYDFSATRKRRLFEDFKAVGGRAIEVHSGSCTPNDCYQYSLLAQRYDLWASCGSDFHRLHDFSGGVLGRCPELPSICEPVWKYF</sequence>
<protein>
    <recommendedName>
        <fullName evidence="1">Polymerase/histidinol phosphatase N-terminal domain-containing protein</fullName>
    </recommendedName>
</protein>
<dbReference type="Gene3D" id="3.20.20.140">
    <property type="entry name" value="Metal-dependent hydrolases"/>
    <property type="match status" value="1"/>
</dbReference>
<dbReference type="OrthoDB" id="9804333at2"/>
<dbReference type="GO" id="GO:0004534">
    <property type="term" value="F:5'-3' RNA exonuclease activity"/>
    <property type="evidence" value="ECO:0007669"/>
    <property type="project" value="TreeGrafter"/>
</dbReference>
<keyword evidence="3" id="KW-1185">Reference proteome</keyword>
<evidence type="ECO:0000259" key="1">
    <source>
        <dbReference type="SMART" id="SM00481"/>
    </source>
</evidence>
<dbReference type="Proteomes" id="UP000017813">
    <property type="component" value="Unassembled WGS sequence"/>
</dbReference>
<dbReference type="RefSeq" id="WP_002642987.1">
    <property type="nucleotide sequence ID" value="NZ_CP019448.1"/>
</dbReference>
<dbReference type="SMART" id="SM00481">
    <property type="entry name" value="POLIIIAc"/>
    <property type="match status" value="1"/>
</dbReference>
<accession>V9HK06</accession>
<dbReference type="AlphaFoldDB" id="V9HK06"/>
<reference evidence="2 3" key="1">
    <citation type="submission" date="2010-03" db="EMBL/GenBank/DDBJ databases">
        <authorList>
            <consortium name="The Broad Institute Genome Sequencing Platform"/>
            <person name="Ward D."/>
            <person name="Earl A."/>
            <person name="Feldgarden M."/>
            <person name="Gevers D."/>
            <person name="Young S."/>
            <person name="Zeng Q."/>
            <person name="Koehrsen M."/>
            <person name="Alvarado L."/>
            <person name="Berlin A.M."/>
            <person name="Borenstein D."/>
            <person name="Chapman S.B."/>
            <person name="Chen Z."/>
            <person name="Engels R."/>
            <person name="Freedman E."/>
            <person name="Gellesch M."/>
            <person name="Goldberg J."/>
            <person name="Griggs A."/>
            <person name="Gujja S."/>
            <person name="Heilman E.R."/>
            <person name="Heiman D.I."/>
            <person name="Hepburn T.A."/>
            <person name="Howarth C."/>
            <person name="Jen D."/>
            <person name="Larson L."/>
            <person name="Mehta T."/>
            <person name="Park D."/>
            <person name="Pearson M."/>
            <person name="Richards J."/>
            <person name="Roberts A."/>
            <person name="Saif S."/>
            <person name="Shea T.D."/>
            <person name="Shenoy N."/>
            <person name="Sisk P."/>
            <person name="Stolte C."/>
            <person name="Sykes S.N."/>
            <person name="Walk T."/>
            <person name="White J."/>
            <person name="Yandava C."/>
            <person name="Izard J."/>
            <person name="Baranova O.V."/>
            <person name="Blanton J.M."/>
            <person name="Tanner A.C."/>
            <person name="Dewhirst F."/>
            <person name="Haas B."/>
            <person name="Nusbaum C."/>
            <person name="Birren B."/>
        </authorList>
    </citation>
    <scope>NUCLEOTIDE SEQUENCE [LARGE SCALE GENOMIC DNA]</scope>
    <source>
        <strain evidence="2 3">ATCC 29453</strain>
    </source>
</reference>